<organism evidence="2 3">
    <name type="scientific">Empedobacter brevis NBRC 14943 = ATCC 43319</name>
    <dbReference type="NCBI Taxonomy" id="1218108"/>
    <lineage>
        <taxon>Bacteria</taxon>
        <taxon>Pseudomonadati</taxon>
        <taxon>Bacteroidota</taxon>
        <taxon>Flavobacteriia</taxon>
        <taxon>Flavobacteriales</taxon>
        <taxon>Weeksellaceae</taxon>
        <taxon>Empedobacter</taxon>
    </lineage>
</organism>
<feature type="domain" description="DUF7336" evidence="1">
    <location>
        <begin position="3"/>
        <end position="70"/>
    </location>
</feature>
<gene>
    <name evidence="2" type="ORF">EB1_09550</name>
</gene>
<dbReference type="EMBL" id="BJXC01000005">
    <property type="protein sequence ID" value="GEM51165.1"/>
    <property type="molecule type" value="Genomic_DNA"/>
</dbReference>
<sequence>MKEVYMLEHEYEYTYKGKIIDEIKLIGIFSSEEKAKKVINELKDKKGFKDFPITCFNIGRVKLDSIEWIDGFISTEEAIKG</sequence>
<protein>
    <recommendedName>
        <fullName evidence="1">DUF7336 domain-containing protein</fullName>
    </recommendedName>
</protein>
<name>A0A511NEH9_9FLAO</name>
<dbReference type="AlphaFoldDB" id="A0A511NEH9"/>
<dbReference type="Proteomes" id="UP000321245">
    <property type="component" value="Unassembled WGS sequence"/>
</dbReference>
<dbReference type="Pfam" id="PF24024">
    <property type="entry name" value="DUF7336"/>
    <property type="match status" value="1"/>
</dbReference>
<accession>A0A511NEH9</accession>
<keyword evidence="3" id="KW-1185">Reference proteome</keyword>
<dbReference type="InterPro" id="IPR055760">
    <property type="entry name" value="DUF7336"/>
</dbReference>
<dbReference type="OrthoDB" id="1453790at2"/>
<dbReference type="GeneID" id="84650118"/>
<proteinExistence type="predicted"/>
<evidence type="ECO:0000259" key="1">
    <source>
        <dbReference type="Pfam" id="PF24024"/>
    </source>
</evidence>
<reference evidence="2 3" key="1">
    <citation type="submission" date="2019-07" db="EMBL/GenBank/DDBJ databases">
        <title>Whole genome shotgun sequence of Empedobacter brevis NBRC 14943.</title>
        <authorList>
            <person name="Hosoyama A."/>
            <person name="Uohara A."/>
            <person name="Ohji S."/>
            <person name="Ichikawa N."/>
        </authorList>
    </citation>
    <scope>NUCLEOTIDE SEQUENCE [LARGE SCALE GENOMIC DNA]</scope>
    <source>
        <strain evidence="2 3">NBRC 14943</strain>
    </source>
</reference>
<evidence type="ECO:0000313" key="2">
    <source>
        <dbReference type="EMBL" id="GEM51165.1"/>
    </source>
</evidence>
<comment type="caution">
    <text evidence="2">The sequence shown here is derived from an EMBL/GenBank/DDBJ whole genome shotgun (WGS) entry which is preliminary data.</text>
</comment>
<dbReference type="RefSeq" id="WP_019975446.1">
    <property type="nucleotide sequence ID" value="NZ_BJXC01000005.1"/>
</dbReference>
<evidence type="ECO:0000313" key="3">
    <source>
        <dbReference type="Proteomes" id="UP000321245"/>
    </source>
</evidence>